<evidence type="ECO:0000313" key="1">
    <source>
        <dbReference type="EMBL" id="MFA1610041.1"/>
    </source>
</evidence>
<dbReference type="EMBL" id="JBGNYA010000001">
    <property type="protein sequence ID" value="MFA1610041.1"/>
    <property type="molecule type" value="Genomic_DNA"/>
</dbReference>
<organism evidence="1 2">
    <name type="scientific">Halobellus rubicundus</name>
    <dbReference type="NCBI Taxonomy" id="2996466"/>
    <lineage>
        <taxon>Archaea</taxon>
        <taxon>Methanobacteriati</taxon>
        <taxon>Methanobacteriota</taxon>
        <taxon>Stenosarchaea group</taxon>
        <taxon>Halobacteria</taxon>
        <taxon>Halobacteriales</taxon>
        <taxon>Haloferacaceae</taxon>
        <taxon>Halobellus</taxon>
    </lineage>
</organism>
<dbReference type="RefSeq" id="WP_372387265.1">
    <property type="nucleotide sequence ID" value="NZ_JBGNYA010000001.1"/>
</dbReference>
<keyword evidence="2" id="KW-1185">Reference proteome</keyword>
<name>A0ABD5M9A8_9EURY</name>
<proteinExistence type="predicted"/>
<sequence>MVGWEDHKDVYPQEKKYSVVVLDPWKAPDDDDFVYKIKEIDTLEEGPENTAGKGPMKGESIFVLDQDGNTISLPEELEKSGVEEDGSV</sequence>
<evidence type="ECO:0000313" key="2">
    <source>
        <dbReference type="Proteomes" id="UP001570511"/>
    </source>
</evidence>
<accession>A0ABD5M9A8</accession>
<dbReference type="Proteomes" id="UP001570511">
    <property type="component" value="Unassembled WGS sequence"/>
</dbReference>
<gene>
    <name evidence="1" type="ORF">OS889_03345</name>
</gene>
<protein>
    <submittedName>
        <fullName evidence="1">Uncharacterized protein</fullName>
    </submittedName>
</protein>
<comment type="caution">
    <text evidence="1">The sequence shown here is derived from an EMBL/GenBank/DDBJ whole genome shotgun (WGS) entry which is preliminary data.</text>
</comment>
<reference evidence="1 2" key="1">
    <citation type="submission" date="2024-08" db="EMBL/GenBank/DDBJ databases">
        <title>Halobellus sp. MBLA0158 whole genome sequence.</title>
        <authorList>
            <person name="Hwang C.Y."/>
            <person name="Cho E.-S."/>
            <person name="Seo M.-J."/>
        </authorList>
    </citation>
    <scope>NUCLEOTIDE SEQUENCE [LARGE SCALE GENOMIC DNA]</scope>
    <source>
        <strain evidence="1 2">MBLA0158</strain>
    </source>
</reference>
<dbReference type="AlphaFoldDB" id="A0ABD5M9A8"/>